<evidence type="ECO:0000256" key="10">
    <source>
        <dbReference type="ARBA" id="ARBA00040623"/>
    </source>
</evidence>
<dbReference type="PANTHER" id="PTHR16716">
    <property type="entry name" value="CYTOCHROME C OXIDASE SUBUNIT 7B, MITOCHONDRIAL"/>
    <property type="match status" value="1"/>
</dbReference>
<evidence type="ECO:0000313" key="13">
    <source>
        <dbReference type="Proteomes" id="UP000007648"/>
    </source>
</evidence>
<dbReference type="PANTHER" id="PTHR16716:SF0">
    <property type="entry name" value="CYTOCHROME C OXIDASE SUBUNIT 7B, MITOCHONDRIAL"/>
    <property type="match status" value="1"/>
</dbReference>
<dbReference type="SUPFAM" id="SSF81423">
    <property type="entry name" value="Mitochondrial cytochrome c oxidase subunit VIIb"/>
    <property type="match status" value="1"/>
</dbReference>
<organism evidence="12 13">
    <name type="scientific">Sarcophilus harrisii</name>
    <name type="common">Tasmanian devil</name>
    <name type="synonym">Sarcophilus laniarius</name>
    <dbReference type="NCBI Taxonomy" id="9305"/>
    <lineage>
        <taxon>Eukaryota</taxon>
        <taxon>Metazoa</taxon>
        <taxon>Chordata</taxon>
        <taxon>Craniata</taxon>
        <taxon>Vertebrata</taxon>
        <taxon>Euteleostomi</taxon>
        <taxon>Mammalia</taxon>
        <taxon>Metatheria</taxon>
        <taxon>Dasyuromorphia</taxon>
        <taxon>Dasyuridae</taxon>
        <taxon>Sarcophilus</taxon>
    </lineage>
</organism>
<comment type="similarity">
    <text evidence="3">Belongs to the cytochrome c oxidase VIIb family.</text>
</comment>
<evidence type="ECO:0000256" key="9">
    <source>
        <dbReference type="ARBA" id="ARBA00023136"/>
    </source>
</evidence>
<dbReference type="Pfam" id="PF05392">
    <property type="entry name" value="COX7B"/>
    <property type="match status" value="1"/>
</dbReference>
<reference evidence="12" key="3">
    <citation type="submission" date="2025-09" db="UniProtKB">
        <authorList>
            <consortium name="Ensembl"/>
        </authorList>
    </citation>
    <scope>IDENTIFICATION</scope>
</reference>
<comment type="subcellular location">
    <subcellularLocation>
        <location evidence="1">Mitochondrion inner membrane</location>
        <topology evidence="1">Single-pass membrane protein</topology>
    </subcellularLocation>
</comment>
<proteinExistence type="inferred from homology"/>
<evidence type="ECO:0000256" key="2">
    <source>
        <dbReference type="ARBA" id="ARBA00004673"/>
    </source>
</evidence>
<dbReference type="InterPro" id="IPR023272">
    <property type="entry name" value="Cyt_c_oxidase_suVIIB_dom_sf"/>
</dbReference>
<sequence length="102" mass="11811">QLPLIRGNVLSVWRALSCFLVHSFQQPNFHDKHSTPILLNGATFCLVTWAYATTQIGIGWNLSPFGRVIKSWRDLYQLMLSEMSRARRSLYTSTTILYDDQF</sequence>
<dbReference type="GO" id="GO:0045277">
    <property type="term" value="C:respiratory chain complex IV"/>
    <property type="evidence" value="ECO:0007669"/>
    <property type="project" value="TreeGrafter"/>
</dbReference>
<dbReference type="GO" id="GO:0006123">
    <property type="term" value="P:mitochondrial electron transport, cytochrome c to oxygen"/>
    <property type="evidence" value="ECO:0007669"/>
    <property type="project" value="InterPro"/>
</dbReference>
<dbReference type="Gene3D" id="4.10.51.10">
    <property type="entry name" value="Cytochrome C Oxidase, chain K"/>
    <property type="match status" value="1"/>
</dbReference>
<protein>
    <recommendedName>
        <fullName evidence="10">Cytochrome c oxidase subunit 7B, mitochondrial</fullName>
    </recommendedName>
    <alternativeName>
        <fullName evidence="11">Cytochrome c oxidase polypeptide VIIb</fullName>
    </alternativeName>
</protein>
<keyword evidence="5" id="KW-0999">Mitochondrion inner membrane</keyword>
<reference evidence="12 13" key="1">
    <citation type="journal article" date="2011" name="Proc. Natl. Acad. Sci. U.S.A.">
        <title>Genetic diversity and population structure of the endangered marsupial Sarcophilus harrisii (Tasmanian devil).</title>
        <authorList>
            <person name="Miller W."/>
            <person name="Hayes V.M."/>
            <person name="Ratan A."/>
            <person name="Petersen D.C."/>
            <person name="Wittekindt N.E."/>
            <person name="Miller J."/>
            <person name="Walenz B."/>
            <person name="Knight J."/>
            <person name="Qi J."/>
            <person name="Zhao F."/>
            <person name="Wang Q."/>
            <person name="Bedoya-Reina O.C."/>
            <person name="Katiyar N."/>
            <person name="Tomsho L.P."/>
            <person name="Kasson L.M."/>
            <person name="Hardie R.A."/>
            <person name="Woodbridge P."/>
            <person name="Tindall E.A."/>
            <person name="Bertelsen M.F."/>
            <person name="Dixon D."/>
            <person name="Pyecroft S."/>
            <person name="Helgen K.M."/>
            <person name="Lesk A.M."/>
            <person name="Pringle T.H."/>
            <person name="Patterson N."/>
            <person name="Zhang Y."/>
            <person name="Kreiss A."/>
            <person name="Woods G.M."/>
            <person name="Jones M.E."/>
            <person name="Schuster S.C."/>
        </authorList>
    </citation>
    <scope>NUCLEOTIDE SEQUENCE [LARGE SCALE GENOMIC DNA]</scope>
</reference>
<dbReference type="UniPathway" id="UPA00705"/>
<keyword evidence="8" id="KW-0496">Mitochondrion</keyword>
<dbReference type="InterPro" id="IPR008433">
    <property type="entry name" value="Cyt_c_oxidase_suVIIB"/>
</dbReference>
<keyword evidence="13" id="KW-1185">Reference proteome</keyword>
<evidence type="ECO:0000313" key="12">
    <source>
        <dbReference type="Ensembl" id="ENSSHAP00000028689.1"/>
    </source>
</evidence>
<name>A0A7N4NUU7_SARHA</name>
<evidence type="ECO:0000256" key="4">
    <source>
        <dbReference type="ARBA" id="ARBA00022692"/>
    </source>
</evidence>
<evidence type="ECO:0000256" key="11">
    <source>
        <dbReference type="ARBA" id="ARBA00041642"/>
    </source>
</evidence>
<keyword evidence="7" id="KW-1133">Transmembrane helix</keyword>
<keyword evidence="6" id="KW-0809">Transit peptide</keyword>
<dbReference type="GO" id="GO:0005743">
    <property type="term" value="C:mitochondrial inner membrane"/>
    <property type="evidence" value="ECO:0007669"/>
    <property type="project" value="UniProtKB-SubCell"/>
</dbReference>
<dbReference type="InParanoid" id="A0A7N4NUU7"/>
<dbReference type="Ensembl" id="ENSSHAT00000046240.1">
    <property type="protein sequence ID" value="ENSSHAP00000028689.1"/>
    <property type="gene ID" value="ENSSHAG00000027577.1"/>
</dbReference>
<dbReference type="AlphaFoldDB" id="A0A7N4NUU7"/>
<keyword evidence="4" id="KW-0812">Transmembrane</keyword>
<reference evidence="12" key="2">
    <citation type="submission" date="2025-08" db="UniProtKB">
        <authorList>
            <consortium name="Ensembl"/>
        </authorList>
    </citation>
    <scope>IDENTIFICATION</scope>
</reference>
<dbReference type="Proteomes" id="UP000007648">
    <property type="component" value="Unassembled WGS sequence"/>
</dbReference>
<evidence type="ECO:0000256" key="6">
    <source>
        <dbReference type="ARBA" id="ARBA00022946"/>
    </source>
</evidence>
<evidence type="ECO:0000256" key="7">
    <source>
        <dbReference type="ARBA" id="ARBA00022989"/>
    </source>
</evidence>
<accession>A0A7N4NUU7</accession>
<evidence type="ECO:0000256" key="8">
    <source>
        <dbReference type="ARBA" id="ARBA00023128"/>
    </source>
</evidence>
<keyword evidence="9" id="KW-0472">Membrane</keyword>
<evidence type="ECO:0000256" key="5">
    <source>
        <dbReference type="ARBA" id="ARBA00022792"/>
    </source>
</evidence>
<evidence type="ECO:0000256" key="3">
    <source>
        <dbReference type="ARBA" id="ARBA00007351"/>
    </source>
</evidence>
<comment type="pathway">
    <text evidence="2">Energy metabolism; oxidative phosphorylation.</text>
</comment>
<evidence type="ECO:0000256" key="1">
    <source>
        <dbReference type="ARBA" id="ARBA00004434"/>
    </source>
</evidence>